<evidence type="ECO:0000313" key="2">
    <source>
        <dbReference type="EMBL" id="KII62138.1"/>
    </source>
</evidence>
<dbReference type="Gene3D" id="3.30.70.260">
    <property type="match status" value="1"/>
</dbReference>
<dbReference type="Proteomes" id="UP000031668">
    <property type="component" value="Unassembled WGS sequence"/>
</dbReference>
<dbReference type="EMBL" id="JWZT01005104">
    <property type="protein sequence ID" value="KII62138.1"/>
    <property type="molecule type" value="Genomic_DNA"/>
</dbReference>
<comment type="caution">
    <text evidence="2">The sequence shown here is derived from an EMBL/GenBank/DDBJ whole genome shotgun (WGS) entry which is preliminary data.</text>
</comment>
<gene>
    <name evidence="2" type="ORF">RF11_01511</name>
</gene>
<sequence>MRYIVSIITIISILHQISSKYYDEKEAKKLLDEWNKKDPDYDESDDDDSANIPDDQRFADDFKNSKMIIVNLKREYKPDERELLTRNWAISFENMQVRTKNYDLNATSSLIMTSDTNKVHKIISFFKKETTCLDFVLDDVKYKCAENEDL</sequence>
<dbReference type="AlphaFoldDB" id="A0A0C2IA62"/>
<proteinExistence type="predicted"/>
<keyword evidence="3" id="KW-1185">Reference proteome</keyword>
<protein>
    <submittedName>
        <fullName evidence="2">Uncharacterized protein</fullName>
    </submittedName>
</protein>
<evidence type="ECO:0000256" key="1">
    <source>
        <dbReference type="SAM" id="MobiDB-lite"/>
    </source>
</evidence>
<accession>A0A0C2IA62</accession>
<evidence type="ECO:0000313" key="3">
    <source>
        <dbReference type="Proteomes" id="UP000031668"/>
    </source>
</evidence>
<feature type="region of interest" description="Disordered" evidence="1">
    <location>
        <begin position="37"/>
        <end position="57"/>
    </location>
</feature>
<name>A0A0C2IA62_THEKT</name>
<organism evidence="2 3">
    <name type="scientific">Thelohanellus kitauei</name>
    <name type="common">Myxosporean</name>
    <dbReference type="NCBI Taxonomy" id="669202"/>
    <lineage>
        <taxon>Eukaryota</taxon>
        <taxon>Metazoa</taxon>
        <taxon>Cnidaria</taxon>
        <taxon>Myxozoa</taxon>
        <taxon>Myxosporea</taxon>
        <taxon>Bivalvulida</taxon>
        <taxon>Platysporina</taxon>
        <taxon>Myxobolidae</taxon>
        <taxon>Thelohanellus</taxon>
    </lineage>
</organism>
<feature type="compositionally biased region" description="Acidic residues" evidence="1">
    <location>
        <begin position="40"/>
        <end position="49"/>
    </location>
</feature>
<reference evidence="2 3" key="1">
    <citation type="journal article" date="2014" name="Genome Biol. Evol.">
        <title>The genome of the myxosporean Thelohanellus kitauei shows adaptations to nutrient acquisition within its fish host.</title>
        <authorList>
            <person name="Yang Y."/>
            <person name="Xiong J."/>
            <person name="Zhou Z."/>
            <person name="Huo F."/>
            <person name="Miao W."/>
            <person name="Ran C."/>
            <person name="Liu Y."/>
            <person name="Zhang J."/>
            <person name="Feng J."/>
            <person name="Wang M."/>
            <person name="Wang M."/>
            <person name="Wang L."/>
            <person name="Yao B."/>
        </authorList>
    </citation>
    <scope>NUCLEOTIDE SEQUENCE [LARGE SCALE GENOMIC DNA]</scope>
    <source>
        <strain evidence="2">Wuqing</strain>
    </source>
</reference>